<name>A0A517S9D1_9PLAN</name>
<dbReference type="InterPro" id="IPR008969">
    <property type="entry name" value="CarboxyPept-like_regulatory"/>
</dbReference>
<keyword evidence="3" id="KW-1185">Reference proteome</keyword>
<dbReference type="SUPFAM" id="SSF49464">
    <property type="entry name" value="Carboxypeptidase regulatory domain-like"/>
    <property type="match status" value="1"/>
</dbReference>
<evidence type="ECO:0008006" key="4">
    <source>
        <dbReference type="Google" id="ProtNLM"/>
    </source>
</evidence>
<dbReference type="OrthoDB" id="289394at2"/>
<dbReference type="EMBL" id="CP036271">
    <property type="protein sequence ID" value="QDT52712.1"/>
    <property type="molecule type" value="Genomic_DNA"/>
</dbReference>
<accession>A0A517S9D1</accession>
<organism evidence="2 3">
    <name type="scientific">Caulifigura coniformis</name>
    <dbReference type="NCBI Taxonomy" id="2527983"/>
    <lineage>
        <taxon>Bacteria</taxon>
        <taxon>Pseudomonadati</taxon>
        <taxon>Planctomycetota</taxon>
        <taxon>Planctomycetia</taxon>
        <taxon>Planctomycetales</taxon>
        <taxon>Planctomycetaceae</taxon>
        <taxon>Caulifigura</taxon>
    </lineage>
</organism>
<dbReference type="PROSITE" id="PS51257">
    <property type="entry name" value="PROKAR_LIPOPROTEIN"/>
    <property type="match status" value="1"/>
</dbReference>
<dbReference type="InParanoid" id="A0A517S9D1"/>
<evidence type="ECO:0000256" key="1">
    <source>
        <dbReference type="SAM" id="SignalP"/>
    </source>
</evidence>
<dbReference type="KEGG" id="ccos:Pan44_07240"/>
<keyword evidence="1" id="KW-0732">Signal</keyword>
<feature type="chain" id="PRO_5022119376" description="Carboxypeptidase regulatory-like domain-containing protein" evidence="1">
    <location>
        <begin position="22"/>
        <end position="137"/>
    </location>
</feature>
<protein>
    <recommendedName>
        <fullName evidence="4">Carboxypeptidase regulatory-like domain-containing protein</fullName>
    </recommendedName>
</protein>
<evidence type="ECO:0000313" key="2">
    <source>
        <dbReference type="EMBL" id="QDT52712.1"/>
    </source>
</evidence>
<proteinExistence type="predicted"/>
<dbReference type="RefSeq" id="WP_145027294.1">
    <property type="nucleotide sequence ID" value="NZ_CP036271.1"/>
</dbReference>
<sequence precursor="true">MKRSILSLAALLGFVISGCGADGPDIGSVTGVVTLDGRPVEGAMIYFEPVKGGRSSTALTDTEGKYELKYIGDRMGALLGDHQVRITKFRKAIQDDHGKVTDKGMPEQFPKTANSESNLTAKVEPGDNVYDFAVVSK</sequence>
<dbReference type="AlphaFoldDB" id="A0A517S9D1"/>
<dbReference type="Proteomes" id="UP000315700">
    <property type="component" value="Chromosome"/>
</dbReference>
<feature type="signal peptide" evidence="1">
    <location>
        <begin position="1"/>
        <end position="21"/>
    </location>
</feature>
<reference evidence="2 3" key="1">
    <citation type="submission" date="2019-02" db="EMBL/GenBank/DDBJ databases">
        <title>Deep-cultivation of Planctomycetes and their phenomic and genomic characterization uncovers novel biology.</title>
        <authorList>
            <person name="Wiegand S."/>
            <person name="Jogler M."/>
            <person name="Boedeker C."/>
            <person name="Pinto D."/>
            <person name="Vollmers J."/>
            <person name="Rivas-Marin E."/>
            <person name="Kohn T."/>
            <person name="Peeters S.H."/>
            <person name="Heuer A."/>
            <person name="Rast P."/>
            <person name="Oberbeckmann S."/>
            <person name="Bunk B."/>
            <person name="Jeske O."/>
            <person name="Meyerdierks A."/>
            <person name="Storesund J.E."/>
            <person name="Kallscheuer N."/>
            <person name="Luecker S."/>
            <person name="Lage O.M."/>
            <person name="Pohl T."/>
            <person name="Merkel B.J."/>
            <person name="Hornburger P."/>
            <person name="Mueller R.-W."/>
            <person name="Bruemmer F."/>
            <person name="Labrenz M."/>
            <person name="Spormann A.M."/>
            <person name="Op den Camp H."/>
            <person name="Overmann J."/>
            <person name="Amann R."/>
            <person name="Jetten M.S.M."/>
            <person name="Mascher T."/>
            <person name="Medema M.H."/>
            <person name="Devos D.P."/>
            <person name="Kaster A.-K."/>
            <person name="Ovreas L."/>
            <person name="Rohde M."/>
            <person name="Galperin M.Y."/>
            <person name="Jogler C."/>
        </authorList>
    </citation>
    <scope>NUCLEOTIDE SEQUENCE [LARGE SCALE GENOMIC DNA]</scope>
    <source>
        <strain evidence="2 3">Pan44</strain>
    </source>
</reference>
<gene>
    <name evidence="2" type="ORF">Pan44_07240</name>
</gene>
<evidence type="ECO:0000313" key="3">
    <source>
        <dbReference type="Proteomes" id="UP000315700"/>
    </source>
</evidence>